<sequence>MNPPETLGQALSVYRSRLGSSFEQGPPRLVRRGSRRRWMCKRALPSEVQLLQPTYRPRGLTATAAGLPPSFRAAGPAAAGRRRVLTESAAQNSLTSRPRRKSARRAGGLEETDEGEASNDHESEGSCESVSQALKLGPRAARRMGKRANLGPRRGPTHLEGKSATPRAMDTYGRRVRIAPDFARNFELAASGAENVDRLPTHLTNPRYRDGEHSNSGVKLLAAWMVIFPDYGKYGTRLEAAGAWPHAEAPTLSQLWLAWCRRRCV</sequence>
<feature type="region of interest" description="Disordered" evidence="1">
    <location>
        <begin position="61"/>
        <end position="165"/>
    </location>
</feature>
<comment type="caution">
    <text evidence="2">The sequence shown here is derived from an EMBL/GenBank/DDBJ whole genome shotgun (WGS) entry which is preliminary data.</text>
</comment>
<gene>
    <name evidence="2" type="ORF">PCOR1329_LOCUS52622</name>
</gene>
<organism evidence="2 3">
    <name type="scientific">Prorocentrum cordatum</name>
    <dbReference type="NCBI Taxonomy" id="2364126"/>
    <lineage>
        <taxon>Eukaryota</taxon>
        <taxon>Sar</taxon>
        <taxon>Alveolata</taxon>
        <taxon>Dinophyceae</taxon>
        <taxon>Prorocentrales</taxon>
        <taxon>Prorocentraceae</taxon>
        <taxon>Prorocentrum</taxon>
    </lineage>
</organism>
<keyword evidence="3" id="KW-1185">Reference proteome</keyword>
<reference evidence="2" key="1">
    <citation type="submission" date="2023-10" db="EMBL/GenBank/DDBJ databases">
        <authorList>
            <person name="Chen Y."/>
            <person name="Shah S."/>
            <person name="Dougan E. K."/>
            <person name="Thang M."/>
            <person name="Chan C."/>
        </authorList>
    </citation>
    <scope>NUCLEOTIDE SEQUENCE [LARGE SCALE GENOMIC DNA]</scope>
</reference>
<evidence type="ECO:0000256" key="1">
    <source>
        <dbReference type="SAM" id="MobiDB-lite"/>
    </source>
</evidence>
<dbReference type="Proteomes" id="UP001189429">
    <property type="component" value="Unassembled WGS sequence"/>
</dbReference>
<accession>A0ABN9V1N3</accession>
<dbReference type="EMBL" id="CAUYUJ010016405">
    <property type="protein sequence ID" value="CAK0864926.1"/>
    <property type="molecule type" value="Genomic_DNA"/>
</dbReference>
<evidence type="ECO:0000313" key="3">
    <source>
        <dbReference type="Proteomes" id="UP001189429"/>
    </source>
</evidence>
<protein>
    <submittedName>
        <fullName evidence="2">Uncharacterized protein</fullName>
    </submittedName>
</protein>
<proteinExistence type="predicted"/>
<evidence type="ECO:0000313" key="2">
    <source>
        <dbReference type="EMBL" id="CAK0864926.1"/>
    </source>
</evidence>
<name>A0ABN9V1N3_9DINO</name>